<dbReference type="RefSeq" id="WP_126627064.1">
    <property type="nucleotide sequence ID" value="NZ_BIFT01000001.1"/>
</dbReference>
<comment type="caution">
    <text evidence="2">The sequence shown here is derived from an EMBL/GenBank/DDBJ whole genome shotgun (WGS) entry which is preliminary data.</text>
</comment>
<keyword evidence="1" id="KW-0812">Transmembrane</keyword>
<feature type="transmembrane region" description="Helical" evidence="1">
    <location>
        <begin position="84"/>
        <end position="105"/>
    </location>
</feature>
<dbReference type="EMBL" id="BIFT01000001">
    <property type="protein sequence ID" value="GCE26636.1"/>
    <property type="molecule type" value="Genomic_DNA"/>
</dbReference>
<sequence>MIELSVPVLAGIIFAAICAILLLAVGVINIRSGRKALDRLRSEGRTVVWHKQVLILFGLNNIVFAAMLILITLLVILASPGVRYIIIALIALLLLISVFLVIRCVTSALQTSRDLTSTLRKSQE</sequence>
<keyword evidence="1" id="KW-0472">Membrane</keyword>
<evidence type="ECO:0000313" key="2">
    <source>
        <dbReference type="EMBL" id="GCE26636.1"/>
    </source>
</evidence>
<name>A0A402B5L0_9CHLR</name>
<evidence type="ECO:0008006" key="4">
    <source>
        <dbReference type="Google" id="ProtNLM"/>
    </source>
</evidence>
<accession>A0A402B5L0</accession>
<gene>
    <name evidence="2" type="ORF">KDA_21200</name>
</gene>
<proteinExistence type="predicted"/>
<dbReference type="Proteomes" id="UP000287171">
    <property type="component" value="Unassembled WGS sequence"/>
</dbReference>
<keyword evidence="3" id="KW-1185">Reference proteome</keyword>
<keyword evidence="1" id="KW-1133">Transmembrane helix</keyword>
<feature type="transmembrane region" description="Helical" evidence="1">
    <location>
        <begin position="53"/>
        <end position="78"/>
    </location>
</feature>
<dbReference type="AlphaFoldDB" id="A0A402B5L0"/>
<evidence type="ECO:0000256" key="1">
    <source>
        <dbReference type="SAM" id="Phobius"/>
    </source>
</evidence>
<feature type="transmembrane region" description="Helical" evidence="1">
    <location>
        <begin position="6"/>
        <end position="32"/>
    </location>
</feature>
<reference evidence="3" key="1">
    <citation type="submission" date="2018-12" db="EMBL/GenBank/DDBJ databases">
        <title>Tengunoibacter tsumagoiensis gen. nov., sp. nov., Dictyobacter kobayashii sp. nov., D. alpinus sp. nov., and D. joshuensis sp. nov. and description of Dictyobacteraceae fam. nov. within the order Ktedonobacterales isolated from Tengu-no-mugimeshi.</title>
        <authorList>
            <person name="Wang C.M."/>
            <person name="Zheng Y."/>
            <person name="Sakai Y."/>
            <person name="Toyoda A."/>
            <person name="Minakuchi Y."/>
            <person name="Abe K."/>
            <person name="Yokota A."/>
            <person name="Yabe S."/>
        </authorList>
    </citation>
    <scope>NUCLEOTIDE SEQUENCE [LARGE SCALE GENOMIC DNA]</scope>
    <source>
        <strain evidence="3">Uno16</strain>
    </source>
</reference>
<protein>
    <recommendedName>
        <fullName evidence="4">DUF2721 domain-containing protein</fullName>
    </recommendedName>
</protein>
<organism evidence="2 3">
    <name type="scientific">Dictyobacter alpinus</name>
    <dbReference type="NCBI Taxonomy" id="2014873"/>
    <lineage>
        <taxon>Bacteria</taxon>
        <taxon>Bacillati</taxon>
        <taxon>Chloroflexota</taxon>
        <taxon>Ktedonobacteria</taxon>
        <taxon>Ktedonobacterales</taxon>
        <taxon>Dictyobacteraceae</taxon>
        <taxon>Dictyobacter</taxon>
    </lineage>
</organism>
<evidence type="ECO:0000313" key="3">
    <source>
        <dbReference type="Proteomes" id="UP000287171"/>
    </source>
</evidence>